<dbReference type="OrthoDB" id="1270862at2759"/>
<reference evidence="3" key="2">
    <citation type="submission" date="2025-08" db="UniProtKB">
        <authorList>
            <consortium name="RefSeq"/>
        </authorList>
    </citation>
    <scope>IDENTIFICATION</scope>
    <source>
        <tissue evidence="3">Leaf</tissue>
    </source>
</reference>
<dbReference type="RefSeq" id="XP_016459076.1">
    <property type="nucleotide sequence ID" value="XM_016603590.2"/>
</dbReference>
<dbReference type="InterPro" id="IPR036047">
    <property type="entry name" value="F-box-like_dom_sf"/>
</dbReference>
<organism evidence="2 3">
    <name type="scientific">Nicotiana tabacum</name>
    <name type="common">Common tobacco</name>
    <dbReference type="NCBI Taxonomy" id="4097"/>
    <lineage>
        <taxon>Eukaryota</taxon>
        <taxon>Viridiplantae</taxon>
        <taxon>Streptophyta</taxon>
        <taxon>Embryophyta</taxon>
        <taxon>Tracheophyta</taxon>
        <taxon>Spermatophyta</taxon>
        <taxon>Magnoliopsida</taxon>
        <taxon>eudicotyledons</taxon>
        <taxon>Gunneridae</taxon>
        <taxon>Pentapetalae</taxon>
        <taxon>asterids</taxon>
        <taxon>lamiids</taxon>
        <taxon>Solanales</taxon>
        <taxon>Solanaceae</taxon>
        <taxon>Nicotianoideae</taxon>
        <taxon>Nicotianeae</taxon>
        <taxon>Nicotiana</taxon>
    </lineage>
</organism>
<protein>
    <submittedName>
        <fullName evidence="3">F-box only protein 8-like</fullName>
    </submittedName>
</protein>
<evidence type="ECO:0000313" key="3">
    <source>
        <dbReference type="RefSeq" id="XP_016459076.1"/>
    </source>
</evidence>
<name>A0A1S3Z3R9_TOBAC</name>
<reference evidence="2" key="1">
    <citation type="journal article" date="2014" name="Nat. Commun.">
        <title>The tobacco genome sequence and its comparison with those of tomato and potato.</title>
        <authorList>
            <person name="Sierro N."/>
            <person name="Battey J.N."/>
            <person name="Ouadi S."/>
            <person name="Bakaher N."/>
            <person name="Bovet L."/>
            <person name="Willig A."/>
            <person name="Goepfert S."/>
            <person name="Peitsch M.C."/>
            <person name="Ivanov N.V."/>
        </authorList>
    </citation>
    <scope>NUCLEOTIDE SEQUENCE [LARGE SCALE GENOMIC DNA]</scope>
</reference>
<dbReference type="InterPro" id="IPR006527">
    <property type="entry name" value="F-box-assoc_dom_typ1"/>
</dbReference>
<dbReference type="InterPro" id="IPR050796">
    <property type="entry name" value="SCF_F-box_component"/>
</dbReference>
<dbReference type="PANTHER" id="PTHR31672">
    <property type="entry name" value="BNACNNG10540D PROTEIN"/>
    <property type="match status" value="1"/>
</dbReference>
<gene>
    <name evidence="3" type="primary">LOC107782672</name>
</gene>
<evidence type="ECO:0000313" key="2">
    <source>
        <dbReference type="Proteomes" id="UP000790787"/>
    </source>
</evidence>
<dbReference type="PROSITE" id="PS50181">
    <property type="entry name" value="FBOX"/>
    <property type="match status" value="1"/>
</dbReference>
<dbReference type="Pfam" id="PF07734">
    <property type="entry name" value="FBA_1"/>
    <property type="match status" value="1"/>
</dbReference>
<dbReference type="OMA" id="CDILAFD"/>
<dbReference type="AlphaFoldDB" id="A0A1S3Z3R9"/>
<dbReference type="KEGG" id="nta:107782672"/>
<proteinExistence type="predicted"/>
<accession>A0A1S3Z3R9</accession>
<dbReference type="STRING" id="4097.A0A1S3Z3R9"/>
<dbReference type="Proteomes" id="UP000790787">
    <property type="component" value="Chromosome 10"/>
</dbReference>
<dbReference type="CDD" id="cd22157">
    <property type="entry name" value="F-box_AtFBW1-like"/>
    <property type="match status" value="1"/>
</dbReference>
<dbReference type="NCBIfam" id="TIGR01640">
    <property type="entry name" value="F_box_assoc_1"/>
    <property type="match status" value="1"/>
</dbReference>
<dbReference type="InterPro" id="IPR017451">
    <property type="entry name" value="F-box-assoc_interact_dom"/>
</dbReference>
<dbReference type="SUPFAM" id="SSF81383">
    <property type="entry name" value="F-box domain"/>
    <property type="match status" value="1"/>
</dbReference>
<dbReference type="RefSeq" id="XP_016459076.1">
    <property type="nucleotide sequence ID" value="XM_016603590.1"/>
</dbReference>
<dbReference type="PANTHER" id="PTHR31672:SF13">
    <property type="entry name" value="F-BOX PROTEIN CPR30-LIKE"/>
    <property type="match status" value="1"/>
</dbReference>
<dbReference type="SMART" id="SM00256">
    <property type="entry name" value="FBOX"/>
    <property type="match status" value="1"/>
</dbReference>
<dbReference type="PaxDb" id="4097-A0A1S3Z3R9"/>
<keyword evidence="2" id="KW-1185">Reference proteome</keyword>
<feature type="domain" description="F-box" evidence="1">
    <location>
        <begin position="5"/>
        <end position="51"/>
    </location>
</feature>
<dbReference type="GeneID" id="107782672"/>
<evidence type="ECO:0000259" key="1">
    <source>
        <dbReference type="PROSITE" id="PS50181"/>
    </source>
</evidence>
<dbReference type="Pfam" id="PF00646">
    <property type="entry name" value="F-box"/>
    <property type="match status" value="1"/>
</dbReference>
<dbReference type="Gene3D" id="1.20.1280.50">
    <property type="match status" value="1"/>
</dbReference>
<sequence>MDGFSSNFDQFPEDIIMEIFSRLPVKSLLKLKSVCKYWYILIQTPIFITKHFCHKTNHAIPFIHLYFLDKKQLSLSTNKYPLFQDIYIHKSTSLKPVIGPLNGLFFVYNLDMNEMAIWNPETKEIKKIIIPSPPFYPYFKSYAHHFGFGIDPLNKDYKVIWIRDYWKEETFTRNKSAVISVYTLSTNSWKHFEDNTFWSSHIVMSYFGTYLDGFYFWKMITSEQQQHTQCINGGRKCDILAFDLTNEVFQVIKTPNLFNSNLGTLGLYDGFVSMFFHFLVQGKTCIEIWVMEKFGFWTKRLVIESNLIVKRPIGYGVNGEIFVETTTSNLAMIDPTTQEIIKCIGPWENGYPLQVLVYKKSLVSIKKLSSGNLGKL</sequence>
<dbReference type="InterPro" id="IPR001810">
    <property type="entry name" value="F-box_dom"/>
</dbReference>